<dbReference type="Gene3D" id="3.30.300.30">
    <property type="match status" value="1"/>
</dbReference>
<comment type="caution">
    <text evidence="3">The sequence shown here is derived from an EMBL/GenBank/DDBJ whole genome shotgun (WGS) entry which is preliminary data.</text>
</comment>
<dbReference type="RefSeq" id="WP_208252445.1">
    <property type="nucleotide sequence ID" value="NZ_JAGEPF010000048.1"/>
</dbReference>
<reference evidence="3 4" key="1">
    <citation type="submission" date="2021-03" db="EMBL/GenBank/DDBJ databases">
        <title>Actinomadura violae sp. nov., isolated from lichen in Thailand.</title>
        <authorList>
            <person name="Kanchanasin P."/>
            <person name="Saeng-In P."/>
            <person name="Phongsopitanun W."/>
            <person name="Yuki M."/>
            <person name="Kudo T."/>
            <person name="Ohkuma M."/>
            <person name="Tanasupawat S."/>
        </authorList>
    </citation>
    <scope>NUCLEOTIDE SEQUENCE [LARGE SCALE GENOMIC DNA]</scope>
    <source>
        <strain evidence="3 4">LCR2-06</strain>
    </source>
</reference>
<evidence type="ECO:0000313" key="4">
    <source>
        <dbReference type="Proteomes" id="UP000680206"/>
    </source>
</evidence>
<keyword evidence="3" id="KW-0436">Ligase</keyword>
<name>A0ABS3S9B0_9ACTN</name>
<dbReference type="Pfam" id="PF00501">
    <property type="entry name" value="AMP-binding"/>
    <property type="match status" value="1"/>
</dbReference>
<evidence type="ECO:0000256" key="1">
    <source>
        <dbReference type="ARBA" id="ARBA00006432"/>
    </source>
</evidence>
<dbReference type="PANTHER" id="PTHR43201">
    <property type="entry name" value="ACYL-COA SYNTHETASE"/>
    <property type="match status" value="1"/>
</dbReference>
<dbReference type="GO" id="GO:0016874">
    <property type="term" value="F:ligase activity"/>
    <property type="evidence" value="ECO:0007669"/>
    <property type="project" value="UniProtKB-KW"/>
</dbReference>
<protein>
    <submittedName>
        <fullName evidence="3">Acyl--CoA ligase</fullName>
    </submittedName>
</protein>
<comment type="similarity">
    <text evidence="1">Belongs to the ATP-dependent AMP-binding enzyme family.</text>
</comment>
<organism evidence="3 4">
    <name type="scientific">Actinomadura violacea</name>
    <dbReference type="NCBI Taxonomy" id="2819934"/>
    <lineage>
        <taxon>Bacteria</taxon>
        <taxon>Bacillati</taxon>
        <taxon>Actinomycetota</taxon>
        <taxon>Actinomycetes</taxon>
        <taxon>Streptosporangiales</taxon>
        <taxon>Thermomonosporaceae</taxon>
        <taxon>Actinomadura</taxon>
    </lineage>
</organism>
<gene>
    <name evidence="3" type="ORF">J4709_49375</name>
</gene>
<dbReference type="Gene3D" id="3.40.50.12780">
    <property type="entry name" value="N-terminal domain of ligase-like"/>
    <property type="match status" value="1"/>
</dbReference>
<dbReference type="InterPro" id="IPR045851">
    <property type="entry name" value="AMP-bd_C_sf"/>
</dbReference>
<dbReference type="PROSITE" id="PS00455">
    <property type="entry name" value="AMP_BINDING"/>
    <property type="match status" value="1"/>
</dbReference>
<sequence length="543" mass="59559">MALFSRRIELGTLFEDAADRGGAMTVHFSRPLDIAPGMGTALDVPAAARLVLDAAGWFAAAGVEPGDRVAIIKRNHWDLVLLCCAAARLGAVPVPLSAHLDADVMEILLKRLDPALLVIDSARLAAGRVLPCLASRTLVLDGRPDGRPDGAGADGPRTVLSLTDVRGHAAPPPQRPLTDDPLVILHTSGTTGVPKLVVHSTRTLLRRLAGFEAHRWPVLASRPGDVVAGAFSFAHGRALAWTASVLQLDPEKLLVVTGSDWDEARPLLERHRPTTVEAQPSTYVRWRSHARAQGDAFERVRLYISTFDAVHPPTVRTYLNATRHRRPIWLQGWGQSETGPLTFRFLTRRALRSERDRHPTTRDLGRPVPGRSRLCVVDRETLRPVRRGTPGLLVCTTKALCLDYVGERQRYRRKRSGKWFVTGDVGVLTPRGRLLLLDREADTLPEGSCVELEDVLEDRLPDVVECIVLGVPGGRCVPVVVTEDGELDPVQWRKATADLPDLAEPVVSAWDRIPRTGTGKVRRAALRERLGVSPETYGTGKWT</sequence>
<dbReference type="InterPro" id="IPR042099">
    <property type="entry name" value="ANL_N_sf"/>
</dbReference>
<evidence type="ECO:0000313" key="3">
    <source>
        <dbReference type="EMBL" id="MBO2465599.1"/>
    </source>
</evidence>
<dbReference type="InterPro" id="IPR020845">
    <property type="entry name" value="AMP-binding_CS"/>
</dbReference>
<dbReference type="EMBL" id="JAGEPF010000048">
    <property type="protein sequence ID" value="MBO2465599.1"/>
    <property type="molecule type" value="Genomic_DNA"/>
</dbReference>
<dbReference type="Proteomes" id="UP000680206">
    <property type="component" value="Unassembled WGS sequence"/>
</dbReference>
<proteinExistence type="inferred from homology"/>
<dbReference type="PANTHER" id="PTHR43201:SF8">
    <property type="entry name" value="ACYL-COA SYNTHETASE FAMILY MEMBER 3"/>
    <property type="match status" value="1"/>
</dbReference>
<accession>A0ABS3S9B0</accession>
<evidence type="ECO:0000259" key="2">
    <source>
        <dbReference type="Pfam" id="PF00501"/>
    </source>
</evidence>
<feature type="domain" description="AMP-dependent synthetase/ligase" evidence="2">
    <location>
        <begin position="49"/>
        <end position="401"/>
    </location>
</feature>
<dbReference type="SUPFAM" id="SSF56801">
    <property type="entry name" value="Acetyl-CoA synthetase-like"/>
    <property type="match status" value="1"/>
</dbReference>
<dbReference type="InterPro" id="IPR000873">
    <property type="entry name" value="AMP-dep_synth/lig_dom"/>
</dbReference>
<keyword evidence="4" id="KW-1185">Reference proteome</keyword>